<keyword evidence="3" id="KW-1133">Transmembrane helix</keyword>
<evidence type="ECO:0000256" key="2">
    <source>
        <dbReference type="ARBA" id="ARBA00022692"/>
    </source>
</evidence>
<evidence type="ECO:0000256" key="3">
    <source>
        <dbReference type="ARBA" id="ARBA00022989"/>
    </source>
</evidence>
<evidence type="ECO:0000256" key="4">
    <source>
        <dbReference type="ARBA" id="ARBA00023136"/>
    </source>
</evidence>
<evidence type="ECO:0000259" key="7">
    <source>
        <dbReference type="Pfam" id="PF00085"/>
    </source>
</evidence>
<evidence type="ECO:0000256" key="1">
    <source>
        <dbReference type="ARBA" id="ARBA00004167"/>
    </source>
</evidence>
<feature type="region of interest" description="Disordered" evidence="5">
    <location>
        <begin position="25"/>
        <end position="54"/>
    </location>
</feature>
<evidence type="ECO:0000256" key="6">
    <source>
        <dbReference type="SAM" id="SignalP"/>
    </source>
</evidence>
<keyword evidence="4" id="KW-0472">Membrane</keyword>
<comment type="subcellular location">
    <subcellularLocation>
        <location evidence="1">Membrane</location>
        <topology evidence="1">Single-pass membrane protein</topology>
    </subcellularLocation>
</comment>
<evidence type="ECO:0000313" key="8">
    <source>
        <dbReference type="EMBL" id="CAI8014228.1"/>
    </source>
</evidence>
<dbReference type="InterPro" id="IPR052250">
    <property type="entry name" value="PDI_TMX3"/>
</dbReference>
<dbReference type="EMBL" id="CASHTH010001351">
    <property type="protein sequence ID" value="CAI8014228.1"/>
    <property type="molecule type" value="Genomic_DNA"/>
</dbReference>
<dbReference type="InterPro" id="IPR013766">
    <property type="entry name" value="Thioredoxin_domain"/>
</dbReference>
<dbReference type="Pfam" id="PF00085">
    <property type="entry name" value="Thioredoxin"/>
    <property type="match status" value="1"/>
</dbReference>
<feature type="chain" id="PRO_5041388614" evidence="6">
    <location>
        <begin position="26"/>
        <end position="535"/>
    </location>
</feature>
<keyword evidence="2" id="KW-0812">Transmembrane</keyword>
<dbReference type="InterPro" id="IPR036249">
    <property type="entry name" value="Thioredoxin-like_sf"/>
</dbReference>
<dbReference type="PANTHER" id="PTHR46426">
    <property type="entry name" value="PROTEIN DISULFIDE-ISOMERASE TMX3"/>
    <property type="match status" value="1"/>
</dbReference>
<dbReference type="GO" id="GO:0016020">
    <property type="term" value="C:membrane"/>
    <property type="evidence" value="ECO:0007669"/>
    <property type="project" value="UniProtKB-SubCell"/>
</dbReference>
<reference evidence="8" key="1">
    <citation type="submission" date="2023-03" db="EMBL/GenBank/DDBJ databases">
        <authorList>
            <person name="Steffen K."/>
            <person name="Cardenas P."/>
        </authorList>
    </citation>
    <scope>NUCLEOTIDE SEQUENCE</scope>
</reference>
<keyword evidence="9" id="KW-1185">Reference proteome</keyword>
<accession>A0AA35WAK7</accession>
<dbReference type="AlphaFoldDB" id="A0AA35WAK7"/>
<dbReference type="CDD" id="cd02961">
    <property type="entry name" value="PDI_a_family"/>
    <property type="match status" value="1"/>
</dbReference>
<feature type="region of interest" description="Disordered" evidence="5">
    <location>
        <begin position="454"/>
        <end position="535"/>
    </location>
</feature>
<dbReference type="Gene3D" id="3.40.30.10">
    <property type="entry name" value="Glutaredoxin"/>
    <property type="match status" value="3"/>
</dbReference>
<dbReference type="SUPFAM" id="SSF52833">
    <property type="entry name" value="Thioredoxin-like"/>
    <property type="match status" value="2"/>
</dbReference>
<keyword evidence="6" id="KW-0732">Signal</keyword>
<name>A0AA35WAK7_GEOBA</name>
<feature type="compositionally biased region" description="Basic and acidic residues" evidence="5">
    <location>
        <begin position="520"/>
        <end position="535"/>
    </location>
</feature>
<dbReference type="GO" id="GO:0005783">
    <property type="term" value="C:endoplasmic reticulum"/>
    <property type="evidence" value="ECO:0007669"/>
    <property type="project" value="TreeGrafter"/>
</dbReference>
<dbReference type="PANTHER" id="PTHR46426:SF1">
    <property type="entry name" value="PROTEIN DISULFIDE-ISOMERASE TMX3"/>
    <property type="match status" value="1"/>
</dbReference>
<feature type="domain" description="Thioredoxin" evidence="7">
    <location>
        <begin position="80"/>
        <end position="166"/>
    </location>
</feature>
<gene>
    <name evidence="8" type="ORF">GBAR_LOCUS8927</name>
</gene>
<sequence>MLAYRLSVLGLIVVSLCVLSSYCTSETAGSDGETTADDVPVKENSEKGSVGGGKTQPEKLVVAFVPDYPSKIVHPGMLANTTHFIMFYASWCSHSDSALPHFKDTLQHVVDQNITGLHLGKIEINKNPGIVKNFKIRSTPTFIMYHRGARYVYSGELSSRHLVGFLHRVMAINLAEVSSVRELSEVQRDHPVVFLVVYDGQTDPDWHHTYSTVAQERGLLAKFVFTTKTDLVQDLNVTKFPTLLVMKDGGAHKFSDSLSTHNIGKWVSRERHPAFPKVNEETFRPFTNLVLGCKLVVLLVHDDLNQQRITEKRLIDTVRRVAESRKVFPQYQFVQLTSVPLAERILQSPVPEVPSLFIYDPLTGQYYPFQSGDDGKGVTEEGIKDFCKAVRRGKIEPLGGGRSVWTVFGSWWTRLHTVYQAMTIHHPWLSVGAGFSLCSVAVFYTVTCLRRPLTPRPGRGRRNAQASAARSKARRRQMKLAAEQGAEQRNGSAVRRRTKHKQEEKEEGEEGALNGESEQDSSHDSSDDTHHKHNS</sequence>
<organism evidence="8 9">
    <name type="scientific">Geodia barretti</name>
    <name type="common">Barrett's horny sponge</name>
    <dbReference type="NCBI Taxonomy" id="519541"/>
    <lineage>
        <taxon>Eukaryota</taxon>
        <taxon>Metazoa</taxon>
        <taxon>Porifera</taxon>
        <taxon>Demospongiae</taxon>
        <taxon>Heteroscleromorpha</taxon>
        <taxon>Tetractinellida</taxon>
        <taxon>Astrophorina</taxon>
        <taxon>Geodiidae</taxon>
        <taxon>Geodia</taxon>
    </lineage>
</organism>
<evidence type="ECO:0000313" key="9">
    <source>
        <dbReference type="Proteomes" id="UP001174909"/>
    </source>
</evidence>
<dbReference type="Proteomes" id="UP001174909">
    <property type="component" value="Unassembled WGS sequence"/>
</dbReference>
<comment type="caution">
    <text evidence="8">The sequence shown here is derived from an EMBL/GenBank/DDBJ whole genome shotgun (WGS) entry which is preliminary data.</text>
</comment>
<proteinExistence type="predicted"/>
<protein>
    <submittedName>
        <fullName evidence="8">Protein disulfide-isomerase 2</fullName>
    </submittedName>
</protein>
<evidence type="ECO:0000256" key="5">
    <source>
        <dbReference type="SAM" id="MobiDB-lite"/>
    </source>
</evidence>
<feature type="signal peptide" evidence="6">
    <location>
        <begin position="1"/>
        <end position="25"/>
    </location>
</feature>
<dbReference type="Pfam" id="PF13848">
    <property type="entry name" value="Thioredoxin_6"/>
    <property type="match status" value="1"/>
</dbReference>